<name>A0A4R5LA69_9BURK</name>
<sequence>MEEKFRVSWEFADGLYGYRDFPDYESAWAFSLKVDLTARVWIGSEQVQQGFIASDDRVPLDW</sequence>
<comment type="caution">
    <text evidence="1">The sequence shown here is derived from an EMBL/GenBank/DDBJ whole genome shotgun (WGS) entry which is preliminary data.</text>
</comment>
<dbReference type="AlphaFoldDB" id="A0A4R5LA69"/>
<dbReference type="RefSeq" id="WP_133185868.1">
    <property type="nucleotide sequence ID" value="NZ_SMOD01000023.1"/>
</dbReference>
<dbReference type="EMBL" id="SMOD01000023">
    <property type="protein sequence ID" value="TDG05102.1"/>
    <property type="molecule type" value="Genomic_DNA"/>
</dbReference>
<proteinExistence type="predicted"/>
<reference evidence="1 2" key="1">
    <citation type="submission" date="2019-03" db="EMBL/GenBank/DDBJ databases">
        <title>Paraburkholderia sp. isolated from native Mimosa gymnas in Guartela State Park, Brazil.</title>
        <authorList>
            <person name="Paulitsch F."/>
            <person name="Hungria M."/>
            <person name="Delamuta J.R.M."/>
            <person name="Ribeiro R.A."/>
            <person name="Dall'Agnol R."/>
            <person name="Silva J.S.B."/>
        </authorList>
    </citation>
    <scope>NUCLEOTIDE SEQUENCE [LARGE SCALE GENOMIC DNA]</scope>
    <source>
        <strain evidence="1 2">CNPSo 3008</strain>
    </source>
</reference>
<protein>
    <submittedName>
        <fullName evidence="1">Uncharacterized protein</fullName>
    </submittedName>
</protein>
<accession>A0A4R5LA69</accession>
<gene>
    <name evidence="1" type="ORF">E1N52_27085</name>
</gene>
<dbReference type="Proteomes" id="UP000295606">
    <property type="component" value="Unassembled WGS sequence"/>
</dbReference>
<evidence type="ECO:0000313" key="1">
    <source>
        <dbReference type="EMBL" id="TDG05102.1"/>
    </source>
</evidence>
<evidence type="ECO:0000313" key="2">
    <source>
        <dbReference type="Proteomes" id="UP000295606"/>
    </source>
</evidence>
<organism evidence="1 2">
    <name type="scientific">Paraburkholderia guartelaensis</name>
    <dbReference type="NCBI Taxonomy" id="2546446"/>
    <lineage>
        <taxon>Bacteria</taxon>
        <taxon>Pseudomonadati</taxon>
        <taxon>Pseudomonadota</taxon>
        <taxon>Betaproteobacteria</taxon>
        <taxon>Burkholderiales</taxon>
        <taxon>Burkholderiaceae</taxon>
        <taxon>Paraburkholderia</taxon>
    </lineage>
</organism>